<feature type="transmembrane region" description="Helical" evidence="1">
    <location>
        <begin position="94"/>
        <end position="111"/>
    </location>
</feature>
<dbReference type="PANTHER" id="PTHR38482:SF1">
    <property type="entry name" value="DMT FAMILY PROTEIN"/>
    <property type="match status" value="1"/>
</dbReference>
<dbReference type="Proteomes" id="UP000634139">
    <property type="component" value="Unassembled WGS sequence"/>
</dbReference>
<dbReference type="PIRSF" id="PIRSF021239">
    <property type="entry name" value="UCP021239"/>
    <property type="match status" value="1"/>
</dbReference>
<keyword evidence="1" id="KW-1133">Transmembrane helix</keyword>
<proteinExistence type="predicted"/>
<dbReference type="AlphaFoldDB" id="A0A918RF77"/>
<dbReference type="Pfam" id="PF04342">
    <property type="entry name" value="DMT_6"/>
    <property type="match status" value="1"/>
</dbReference>
<gene>
    <name evidence="2" type="ORF">GCM10011617_16260</name>
</gene>
<accession>A0A918RF77</accession>
<dbReference type="EMBL" id="BMZD01000003">
    <property type="protein sequence ID" value="GGZ96428.1"/>
    <property type="molecule type" value="Genomic_DNA"/>
</dbReference>
<evidence type="ECO:0008006" key="4">
    <source>
        <dbReference type="Google" id="ProtNLM"/>
    </source>
</evidence>
<evidence type="ECO:0000313" key="2">
    <source>
        <dbReference type="EMBL" id="GGZ96428.1"/>
    </source>
</evidence>
<reference evidence="2" key="1">
    <citation type="journal article" date="2014" name="Int. J. Syst. Evol. Microbiol.">
        <title>Complete genome sequence of Corynebacterium casei LMG S-19264T (=DSM 44701T), isolated from a smear-ripened cheese.</title>
        <authorList>
            <consortium name="US DOE Joint Genome Institute (JGI-PGF)"/>
            <person name="Walter F."/>
            <person name="Albersmeier A."/>
            <person name="Kalinowski J."/>
            <person name="Ruckert C."/>
        </authorList>
    </citation>
    <scope>NUCLEOTIDE SEQUENCE</scope>
    <source>
        <strain evidence="2">KCTC 32422</strain>
    </source>
</reference>
<dbReference type="SUPFAM" id="SSF103481">
    <property type="entry name" value="Multidrug resistance efflux transporter EmrE"/>
    <property type="match status" value="1"/>
</dbReference>
<dbReference type="RefSeq" id="WP_189540320.1">
    <property type="nucleotide sequence ID" value="NZ_BMZD01000003.1"/>
</dbReference>
<feature type="transmembrane region" description="Helical" evidence="1">
    <location>
        <begin position="7"/>
        <end position="27"/>
    </location>
</feature>
<evidence type="ECO:0000256" key="1">
    <source>
        <dbReference type="SAM" id="Phobius"/>
    </source>
</evidence>
<reference evidence="2" key="2">
    <citation type="submission" date="2020-09" db="EMBL/GenBank/DDBJ databases">
        <authorList>
            <person name="Sun Q."/>
            <person name="Kim S."/>
        </authorList>
    </citation>
    <scope>NUCLEOTIDE SEQUENCE</scope>
    <source>
        <strain evidence="2">KCTC 32422</strain>
    </source>
</reference>
<organism evidence="2 3">
    <name type="scientific">Novosphingobium arvoryzae</name>
    <dbReference type="NCBI Taxonomy" id="1256514"/>
    <lineage>
        <taxon>Bacteria</taxon>
        <taxon>Pseudomonadati</taxon>
        <taxon>Pseudomonadota</taxon>
        <taxon>Alphaproteobacteria</taxon>
        <taxon>Sphingomonadales</taxon>
        <taxon>Sphingomonadaceae</taxon>
        <taxon>Novosphingobium</taxon>
    </lineage>
</organism>
<name>A0A918RF77_9SPHN</name>
<feature type="transmembrane region" description="Helical" evidence="1">
    <location>
        <begin position="33"/>
        <end position="51"/>
    </location>
</feature>
<dbReference type="InterPro" id="IPR007437">
    <property type="entry name" value="DUF486"/>
</dbReference>
<keyword evidence="1" id="KW-0812">Transmembrane</keyword>
<feature type="transmembrane region" description="Helical" evidence="1">
    <location>
        <begin position="71"/>
        <end position="88"/>
    </location>
</feature>
<keyword evidence="1" id="KW-0472">Membrane</keyword>
<keyword evidence="3" id="KW-1185">Reference proteome</keyword>
<sequence>MNWSAIAPIGLLAGSNVLMNLAWYGHLKAPGRALWLAVLASWGIAFFEYCLAVPANRLGSQIYSLAQLKTIQKVLSLVTFVGVAWLLFDTRPTISQAIGFVLIALGAWFVFKSPFG</sequence>
<protein>
    <recommendedName>
        <fullName evidence="4">DMT family protein</fullName>
    </recommendedName>
</protein>
<evidence type="ECO:0000313" key="3">
    <source>
        <dbReference type="Proteomes" id="UP000634139"/>
    </source>
</evidence>
<comment type="caution">
    <text evidence="2">The sequence shown here is derived from an EMBL/GenBank/DDBJ whole genome shotgun (WGS) entry which is preliminary data.</text>
</comment>
<dbReference type="PANTHER" id="PTHR38482">
    <property type="entry name" value="DMT FAMILY PROTEIN"/>
    <property type="match status" value="1"/>
</dbReference>
<dbReference type="InterPro" id="IPR037185">
    <property type="entry name" value="EmrE-like"/>
</dbReference>